<dbReference type="AlphaFoldDB" id="A0A0K1NNM2"/>
<accession>A0A0K1NNM2</accession>
<protein>
    <submittedName>
        <fullName evidence="1">Uncharacterized protein</fullName>
    </submittedName>
</protein>
<dbReference type="KEGG" id="pfus:ADJ77_09140"/>
<evidence type="ECO:0000313" key="1">
    <source>
        <dbReference type="EMBL" id="AKU70677.1"/>
    </source>
</evidence>
<gene>
    <name evidence="1" type="ORF">ADJ77_09140</name>
</gene>
<dbReference type="EMBL" id="CP012075">
    <property type="protein sequence ID" value="AKU70677.1"/>
    <property type="molecule type" value="Genomic_DNA"/>
</dbReference>
<dbReference type="Proteomes" id="UP000060345">
    <property type="component" value="Chromosome 2"/>
</dbReference>
<proteinExistence type="predicted"/>
<evidence type="ECO:0000313" key="2">
    <source>
        <dbReference type="Proteomes" id="UP000060345"/>
    </source>
</evidence>
<reference evidence="1 2" key="1">
    <citation type="submission" date="2015-07" db="EMBL/GenBank/DDBJ databases">
        <authorList>
            <person name="Noorani M."/>
        </authorList>
    </citation>
    <scope>NUCLEOTIDE SEQUENCE [LARGE SCALE GENOMIC DNA]</scope>
    <source>
        <strain evidence="1 2">W1435</strain>
    </source>
</reference>
<name>A0A0K1NNM2_9BACT</name>
<sequence length="72" mass="8355">MLVFNCYLCHVRFLLACYVCCTKIGENSDMSKCFEGFVSQALGFLTRNYAAELRKLLKFHEIADFIMLYIVV</sequence>
<organism evidence="1 2">
    <name type="scientific">Prevotella fusca JCM 17724</name>
    <dbReference type="NCBI Taxonomy" id="1236517"/>
    <lineage>
        <taxon>Bacteria</taxon>
        <taxon>Pseudomonadati</taxon>
        <taxon>Bacteroidota</taxon>
        <taxon>Bacteroidia</taxon>
        <taxon>Bacteroidales</taxon>
        <taxon>Prevotellaceae</taxon>
        <taxon>Prevotella</taxon>
    </lineage>
</organism>